<sequence length="71" mass="7791">MPESIKPTQLVKSNSLQTKQQTQRFFRAVASSGFSASASSEKYQHKSRPEIYGNENIAKKLAAAALLSMDS</sequence>
<dbReference type="RefSeq" id="WP_058496919.1">
    <property type="nucleotide sequence ID" value="NZ_CAAAIU010000017.1"/>
</dbReference>
<reference evidence="1 2" key="1">
    <citation type="submission" date="2015-11" db="EMBL/GenBank/DDBJ databases">
        <title>Genomic analysis of 38 Legionella species identifies large and diverse effector repertoires.</title>
        <authorList>
            <person name="Burstein D."/>
            <person name="Amaro F."/>
            <person name="Zusman T."/>
            <person name="Lifshitz Z."/>
            <person name="Cohen O."/>
            <person name="Gilbert J.A."/>
            <person name="Pupko T."/>
            <person name="Shuman H.A."/>
            <person name="Segal G."/>
        </authorList>
    </citation>
    <scope>NUCLEOTIDE SEQUENCE [LARGE SCALE GENOMIC DNA]</scope>
    <source>
        <strain evidence="1 2">ATCC 700990</strain>
    </source>
</reference>
<evidence type="ECO:0000313" key="2">
    <source>
        <dbReference type="Proteomes" id="UP000054736"/>
    </source>
</evidence>
<gene>
    <name evidence="1" type="ORF">Ldro_2647</name>
</gene>
<dbReference type="Proteomes" id="UP000054736">
    <property type="component" value="Unassembled WGS sequence"/>
</dbReference>
<name>A0A0W0SQC1_9GAMM</name>
<comment type="caution">
    <text evidence="1">The sequence shown here is derived from an EMBL/GenBank/DDBJ whole genome shotgun (WGS) entry which is preliminary data.</text>
</comment>
<protein>
    <submittedName>
        <fullName evidence="1">Uncharacterized protein</fullName>
    </submittedName>
</protein>
<proteinExistence type="predicted"/>
<dbReference type="PATRIC" id="fig|1212489.4.peg.2789"/>
<dbReference type="EMBL" id="LNXY01000028">
    <property type="protein sequence ID" value="KTC85475.1"/>
    <property type="molecule type" value="Genomic_DNA"/>
</dbReference>
<dbReference type="AlphaFoldDB" id="A0A0W0SQC1"/>
<keyword evidence="2" id="KW-1185">Reference proteome</keyword>
<organism evidence="1 2">
    <name type="scientific">Legionella drozanskii LLAP-1</name>
    <dbReference type="NCBI Taxonomy" id="1212489"/>
    <lineage>
        <taxon>Bacteria</taxon>
        <taxon>Pseudomonadati</taxon>
        <taxon>Pseudomonadota</taxon>
        <taxon>Gammaproteobacteria</taxon>
        <taxon>Legionellales</taxon>
        <taxon>Legionellaceae</taxon>
        <taxon>Legionella</taxon>
    </lineage>
</organism>
<accession>A0A0W0SQC1</accession>
<evidence type="ECO:0000313" key="1">
    <source>
        <dbReference type="EMBL" id="KTC85475.1"/>
    </source>
</evidence>